<keyword evidence="2" id="KW-0963">Cytoplasm</keyword>
<evidence type="ECO:0000256" key="6">
    <source>
        <dbReference type="PROSITE-ProRule" id="PRU00175"/>
    </source>
</evidence>
<evidence type="ECO:0000256" key="3">
    <source>
        <dbReference type="ARBA" id="ARBA00022723"/>
    </source>
</evidence>
<dbReference type="GO" id="GO:0061630">
    <property type="term" value="F:ubiquitin protein ligase activity"/>
    <property type="evidence" value="ECO:0007669"/>
    <property type="project" value="InterPro"/>
</dbReference>
<feature type="zinc finger region" description="RING-Gid-type" evidence="7">
    <location>
        <begin position="331"/>
        <end position="374"/>
    </location>
</feature>
<evidence type="ECO:0000313" key="11">
    <source>
        <dbReference type="Proteomes" id="UP001153555"/>
    </source>
</evidence>
<keyword evidence="4 6" id="KW-0863">Zinc-finger</keyword>
<dbReference type="GO" id="GO:0034657">
    <property type="term" value="C:GID complex"/>
    <property type="evidence" value="ECO:0007669"/>
    <property type="project" value="TreeGrafter"/>
</dbReference>
<dbReference type="Pfam" id="PF13445">
    <property type="entry name" value="zf-RING_UBOX"/>
    <property type="match status" value="1"/>
</dbReference>
<feature type="domain" description="RING-Gid-type" evidence="9">
    <location>
        <begin position="331"/>
        <end position="374"/>
    </location>
</feature>
<dbReference type="CDD" id="cd16652">
    <property type="entry name" value="dRING_Rmd5p-like"/>
    <property type="match status" value="1"/>
</dbReference>
<dbReference type="GO" id="GO:0005737">
    <property type="term" value="C:cytoplasm"/>
    <property type="evidence" value="ECO:0007669"/>
    <property type="project" value="UniProtKB-SubCell"/>
</dbReference>
<dbReference type="PROSITE" id="PS50089">
    <property type="entry name" value="ZF_RING_2"/>
    <property type="match status" value="1"/>
</dbReference>
<dbReference type="GO" id="GO:0008270">
    <property type="term" value="F:zinc ion binding"/>
    <property type="evidence" value="ECO:0007669"/>
    <property type="project" value="UniProtKB-KW"/>
</dbReference>
<gene>
    <name evidence="10" type="ORF">SHERM_09627</name>
</gene>
<dbReference type="InterPro" id="IPR037683">
    <property type="entry name" value="Rmd5_dRing"/>
</dbReference>
<accession>A0A9N7MKK6</accession>
<dbReference type="SUPFAM" id="SSF57850">
    <property type="entry name" value="RING/U-box"/>
    <property type="match status" value="1"/>
</dbReference>
<dbReference type="InterPro" id="IPR013144">
    <property type="entry name" value="CRA_dom"/>
</dbReference>
<dbReference type="Gene3D" id="3.30.40.10">
    <property type="entry name" value="Zinc/RING finger domain, C3HC4 (zinc finger)"/>
    <property type="match status" value="1"/>
</dbReference>
<dbReference type="Pfam" id="PF10607">
    <property type="entry name" value="CTLH"/>
    <property type="match status" value="1"/>
</dbReference>
<evidence type="ECO:0000256" key="5">
    <source>
        <dbReference type="ARBA" id="ARBA00022833"/>
    </source>
</evidence>
<dbReference type="InterPro" id="IPR013083">
    <property type="entry name" value="Znf_RING/FYVE/PHD"/>
</dbReference>
<dbReference type="AlphaFoldDB" id="A0A9N7MKK6"/>
<keyword evidence="3" id="KW-0479">Metal-binding</keyword>
<evidence type="ECO:0000259" key="9">
    <source>
        <dbReference type="PROSITE" id="PS51867"/>
    </source>
</evidence>
<dbReference type="InterPro" id="IPR045098">
    <property type="entry name" value="Fyv10_fam"/>
</dbReference>
<dbReference type="InterPro" id="IPR001841">
    <property type="entry name" value="Znf_RING"/>
</dbReference>
<comment type="caution">
    <text evidence="10">The sequence shown here is derived from an EMBL/GenBank/DDBJ whole genome shotgun (WGS) entry which is preliminary data.</text>
</comment>
<name>A0A9N7MKK6_STRHE</name>
<dbReference type="SMART" id="SM00184">
    <property type="entry name" value="RING"/>
    <property type="match status" value="1"/>
</dbReference>
<dbReference type="PROSITE" id="PS51867">
    <property type="entry name" value="ZF_RING_GID"/>
    <property type="match status" value="1"/>
</dbReference>
<sequence length="388" mass="43337">MELNDIQDSFERAAKRQKLSSSKSEELIDQLKREIEQALASIAPDNDPPIPVDLKETLVDLRTKLQAFVASLDSLGEVQKEPSTTLAKHQKLLEQTFHPDISQALLVKVDFAPDAMNQVITAHLYRAGLFDVADSMAMEAPGGPEPVPLRPDFQKLHQMLDALRRRDVGPALGWASANRESLGNSSSTIELKFHELRFFHILQNLTRTDALEYARAHVAPFATRHMKDVQKVMGSLLWAGRLDKSPYADLASPASWDRLAGELTRMFLSFLGQPLGDPLDVAVRAGVEGLPTILKLASVMDVKKQEWLGLKQLPVPVELGGEFQFHSVFVCPVSREEGSEENPPMMLTCGHVLCKQSILKMSKTNTQSFKCPYCPRYMSSVHCKRLHF</sequence>
<keyword evidence="5" id="KW-0862">Zinc</keyword>
<dbReference type="InterPro" id="IPR024964">
    <property type="entry name" value="CTLH/CRA"/>
</dbReference>
<dbReference type="SMART" id="SM00757">
    <property type="entry name" value="CRA"/>
    <property type="match status" value="1"/>
</dbReference>
<dbReference type="EMBL" id="CACSLK010000984">
    <property type="protein sequence ID" value="CAA0806743.1"/>
    <property type="molecule type" value="Genomic_DNA"/>
</dbReference>
<reference evidence="10" key="1">
    <citation type="submission" date="2019-12" db="EMBL/GenBank/DDBJ databases">
        <authorList>
            <person name="Scholes J."/>
        </authorList>
    </citation>
    <scope>NUCLEOTIDE SEQUENCE</scope>
</reference>
<protein>
    <submittedName>
        <fullName evidence="10">LisH/CRA/RING-U-box domains-containing protein</fullName>
    </submittedName>
</protein>
<dbReference type="GO" id="GO:0005634">
    <property type="term" value="C:nucleus"/>
    <property type="evidence" value="ECO:0007669"/>
    <property type="project" value="TreeGrafter"/>
</dbReference>
<dbReference type="Proteomes" id="UP001153555">
    <property type="component" value="Unassembled WGS sequence"/>
</dbReference>
<evidence type="ECO:0000256" key="2">
    <source>
        <dbReference type="ARBA" id="ARBA00022490"/>
    </source>
</evidence>
<comment type="subcellular location">
    <subcellularLocation>
        <location evidence="1">Cytoplasm</location>
    </subcellularLocation>
</comment>
<evidence type="ECO:0000256" key="4">
    <source>
        <dbReference type="ARBA" id="ARBA00022771"/>
    </source>
</evidence>
<proteinExistence type="predicted"/>
<evidence type="ECO:0000313" key="10">
    <source>
        <dbReference type="EMBL" id="CAA0806743.1"/>
    </source>
</evidence>
<dbReference type="InterPro" id="IPR044063">
    <property type="entry name" value="ZF_RING_GID"/>
</dbReference>
<evidence type="ECO:0000256" key="7">
    <source>
        <dbReference type="PROSITE-ProRule" id="PRU01215"/>
    </source>
</evidence>
<dbReference type="OrthoDB" id="1933281at2759"/>
<dbReference type="PANTHER" id="PTHR12170">
    <property type="entry name" value="MACROPHAGE ERYTHROBLAST ATTACHER-RELATED"/>
    <property type="match status" value="1"/>
</dbReference>
<dbReference type="PANTHER" id="PTHR12170:SF3">
    <property type="entry name" value="GH10162P"/>
    <property type="match status" value="1"/>
</dbReference>
<feature type="domain" description="RING-type" evidence="8">
    <location>
        <begin position="331"/>
        <end position="374"/>
    </location>
</feature>
<evidence type="ECO:0000256" key="1">
    <source>
        <dbReference type="ARBA" id="ARBA00004496"/>
    </source>
</evidence>
<dbReference type="InterPro" id="IPR027370">
    <property type="entry name" value="Znf-RING_euk"/>
</dbReference>
<dbReference type="GO" id="GO:0043161">
    <property type="term" value="P:proteasome-mediated ubiquitin-dependent protein catabolic process"/>
    <property type="evidence" value="ECO:0007669"/>
    <property type="project" value="InterPro"/>
</dbReference>
<evidence type="ECO:0000259" key="8">
    <source>
        <dbReference type="PROSITE" id="PS50089"/>
    </source>
</evidence>
<dbReference type="FunFam" id="3.30.40.10:FF:000143">
    <property type="entry name" value="Regulator of gluconeogenesis Rmd5"/>
    <property type="match status" value="1"/>
</dbReference>
<keyword evidence="11" id="KW-1185">Reference proteome</keyword>
<organism evidence="10 11">
    <name type="scientific">Striga hermonthica</name>
    <name type="common">Purple witchweed</name>
    <name type="synonym">Buchnera hermonthica</name>
    <dbReference type="NCBI Taxonomy" id="68872"/>
    <lineage>
        <taxon>Eukaryota</taxon>
        <taxon>Viridiplantae</taxon>
        <taxon>Streptophyta</taxon>
        <taxon>Embryophyta</taxon>
        <taxon>Tracheophyta</taxon>
        <taxon>Spermatophyta</taxon>
        <taxon>Magnoliopsida</taxon>
        <taxon>eudicotyledons</taxon>
        <taxon>Gunneridae</taxon>
        <taxon>Pentapetalae</taxon>
        <taxon>asterids</taxon>
        <taxon>lamiids</taxon>
        <taxon>Lamiales</taxon>
        <taxon>Orobanchaceae</taxon>
        <taxon>Buchnereae</taxon>
        <taxon>Striga</taxon>
    </lineage>
</organism>